<organism evidence="6 7">
    <name type="scientific">Phrynosoma platyrhinos</name>
    <name type="common">Desert horned lizard</name>
    <dbReference type="NCBI Taxonomy" id="52577"/>
    <lineage>
        <taxon>Eukaryota</taxon>
        <taxon>Metazoa</taxon>
        <taxon>Chordata</taxon>
        <taxon>Craniata</taxon>
        <taxon>Vertebrata</taxon>
        <taxon>Euteleostomi</taxon>
        <taxon>Lepidosauria</taxon>
        <taxon>Squamata</taxon>
        <taxon>Bifurcata</taxon>
        <taxon>Unidentata</taxon>
        <taxon>Episquamata</taxon>
        <taxon>Toxicofera</taxon>
        <taxon>Iguania</taxon>
        <taxon>Phrynosomatidae</taxon>
        <taxon>Phrynosomatinae</taxon>
        <taxon>Phrynosoma</taxon>
    </lineage>
</organism>
<evidence type="ECO:0000313" key="6">
    <source>
        <dbReference type="EMBL" id="KAH0625248.1"/>
    </source>
</evidence>
<gene>
    <name evidence="6" type="ORF">JD844_033611</name>
</gene>
<evidence type="ECO:0000256" key="5">
    <source>
        <dbReference type="ARBA" id="ARBA00023242"/>
    </source>
</evidence>
<dbReference type="PANTHER" id="PTHR14315">
    <property type="entry name" value="SPOT14 FAMILY MEMBER"/>
    <property type="match status" value="1"/>
</dbReference>
<evidence type="ECO:0000256" key="2">
    <source>
        <dbReference type="ARBA" id="ARBA00004496"/>
    </source>
</evidence>
<evidence type="ECO:0000256" key="4">
    <source>
        <dbReference type="ARBA" id="ARBA00022490"/>
    </source>
</evidence>
<evidence type="ECO:0000256" key="3">
    <source>
        <dbReference type="ARBA" id="ARBA00009488"/>
    </source>
</evidence>
<dbReference type="InterPro" id="IPR053719">
    <property type="entry name" value="Lipogen_MT_Stabilize_sf"/>
</dbReference>
<dbReference type="Pfam" id="PF07084">
    <property type="entry name" value="Spot_14"/>
    <property type="match status" value="1"/>
</dbReference>
<evidence type="ECO:0000256" key="1">
    <source>
        <dbReference type="ARBA" id="ARBA00004123"/>
    </source>
</evidence>
<keyword evidence="4" id="KW-0963">Cytoplasm</keyword>
<protein>
    <submittedName>
        <fullName evidence="6">Uncharacterized protein</fullName>
    </submittedName>
</protein>
<name>A0ABQ7T6F4_PHRPL</name>
<dbReference type="Gene3D" id="6.10.140.1610">
    <property type="match status" value="1"/>
</dbReference>
<comment type="subcellular location">
    <subcellularLocation>
        <location evidence="2">Cytoplasm</location>
    </subcellularLocation>
    <subcellularLocation>
        <location evidence="1">Nucleus</location>
    </subcellularLocation>
</comment>
<keyword evidence="7" id="KW-1185">Reference proteome</keyword>
<dbReference type="EMBL" id="JAIPUX010001232">
    <property type="protein sequence ID" value="KAH0625248.1"/>
    <property type="molecule type" value="Genomic_DNA"/>
</dbReference>
<sequence>MSLELKGGLVPLDHQKPPIVARGKEQEIKEEEDLEGFFYYHVSSLYRILTQLTRRANAVTSKYNEIMGQINGNEKRLSF</sequence>
<proteinExistence type="inferred from homology"/>
<dbReference type="Proteomes" id="UP000826234">
    <property type="component" value="Unassembled WGS sequence"/>
</dbReference>
<evidence type="ECO:0000313" key="7">
    <source>
        <dbReference type="Proteomes" id="UP000826234"/>
    </source>
</evidence>
<accession>A0ABQ7T6F4</accession>
<dbReference type="InterPro" id="IPR009786">
    <property type="entry name" value="Spot_14"/>
</dbReference>
<keyword evidence="5" id="KW-0539">Nucleus</keyword>
<dbReference type="PANTHER" id="PTHR14315:SF18">
    <property type="entry name" value="THYROID HORMONE-INDUCIBLE HEPATIC PROTEIN"/>
    <property type="match status" value="1"/>
</dbReference>
<comment type="caution">
    <text evidence="6">The sequence shown here is derived from an EMBL/GenBank/DDBJ whole genome shotgun (WGS) entry which is preliminary data.</text>
</comment>
<reference evidence="6 7" key="1">
    <citation type="journal article" date="2022" name="Gigascience">
        <title>A chromosome-level genome assembly and annotation of the desert horned lizard, Phrynosoma platyrhinos, provides insight into chromosomal rearrangements among reptiles.</title>
        <authorList>
            <person name="Koochekian N."/>
            <person name="Ascanio A."/>
            <person name="Farleigh K."/>
            <person name="Card D.C."/>
            <person name="Schield D.R."/>
            <person name="Castoe T.A."/>
            <person name="Jezkova T."/>
        </authorList>
    </citation>
    <scope>NUCLEOTIDE SEQUENCE [LARGE SCALE GENOMIC DNA]</scope>
    <source>
        <strain evidence="6">NK-2021</strain>
    </source>
</reference>
<comment type="similarity">
    <text evidence="3">Belongs to the SPOT14 family.</text>
</comment>